<reference evidence="2 3" key="1">
    <citation type="submission" date="2019-04" db="EMBL/GenBank/DDBJ databases">
        <title>Friends and foes A comparative genomics study of 23 Aspergillus species from section Flavi.</title>
        <authorList>
            <consortium name="DOE Joint Genome Institute"/>
            <person name="Kjaerbolling I."/>
            <person name="Vesth T."/>
            <person name="Frisvad J.C."/>
            <person name="Nybo J.L."/>
            <person name="Theobald S."/>
            <person name="Kildgaard S."/>
            <person name="Isbrandt T."/>
            <person name="Kuo A."/>
            <person name="Sato A."/>
            <person name="Lyhne E.K."/>
            <person name="Kogle M.E."/>
            <person name="Wiebenga A."/>
            <person name="Kun R.S."/>
            <person name="Lubbers R.J."/>
            <person name="Makela M.R."/>
            <person name="Barry K."/>
            <person name="Chovatia M."/>
            <person name="Clum A."/>
            <person name="Daum C."/>
            <person name="Haridas S."/>
            <person name="He G."/>
            <person name="LaButti K."/>
            <person name="Lipzen A."/>
            <person name="Mondo S."/>
            <person name="Riley R."/>
            <person name="Salamov A."/>
            <person name="Simmons B.A."/>
            <person name="Magnuson J.K."/>
            <person name="Henrissat B."/>
            <person name="Mortensen U.H."/>
            <person name="Larsen T.O."/>
            <person name="Devries R.P."/>
            <person name="Grigoriev I.V."/>
            <person name="Machida M."/>
            <person name="Baker S.E."/>
            <person name="Andersen M.R."/>
        </authorList>
    </citation>
    <scope>NUCLEOTIDE SEQUENCE [LARGE SCALE GENOMIC DNA]</scope>
    <source>
        <strain evidence="2 3">CBS 117626</strain>
    </source>
</reference>
<sequence>MSAPLSMSNFCCMAYCHEQIHVPQSFPLRPGHSDRILRAEVRAASRGRPRSAMDLTVVSPDAASGSHGGMWRWASSWTMEMRGTPPMTSNVHQLRGPRAAEPPPSNWLTETNKVVLPYLSALSSVLEHSIRASSKETFPEAQESQRAELSSSVDAVGIVFLRDSSEFEAHAA</sequence>
<gene>
    <name evidence="2" type="ORF">BDV40DRAFT_257229</name>
</gene>
<name>A0A5N6V4V7_ASPTM</name>
<evidence type="ECO:0000256" key="1">
    <source>
        <dbReference type="SAM" id="MobiDB-lite"/>
    </source>
</evidence>
<accession>A0A5N6V4V7</accession>
<dbReference type="AlphaFoldDB" id="A0A5N6V4V7"/>
<dbReference type="EMBL" id="ML738597">
    <property type="protein sequence ID" value="KAE8165949.1"/>
    <property type="molecule type" value="Genomic_DNA"/>
</dbReference>
<protein>
    <submittedName>
        <fullName evidence="2">Uncharacterized protein</fullName>
    </submittedName>
</protein>
<organism evidence="2 3">
    <name type="scientific">Aspergillus tamarii</name>
    <dbReference type="NCBI Taxonomy" id="41984"/>
    <lineage>
        <taxon>Eukaryota</taxon>
        <taxon>Fungi</taxon>
        <taxon>Dikarya</taxon>
        <taxon>Ascomycota</taxon>
        <taxon>Pezizomycotina</taxon>
        <taxon>Eurotiomycetes</taxon>
        <taxon>Eurotiomycetidae</taxon>
        <taxon>Eurotiales</taxon>
        <taxon>Aspergillaceae</taxon>
        <taxon>Aspergillus</taxon>
        <taxon>Aspergillus subgen. Circumdati</taxon>
    </lineage>
</organism>
<dbReference type="Proteomes" id="UP000326950">
    <property type="component" value="Unassembled WGS sequence"/>
</dbReference>
<feature type="region of interest" description="Disordered" evidence="1">
    <location>
        <begin position="87"/>
        <end position="106"/>
    </location>
</feature>
<proteinExistence type="predicted"/>
<keyword evidence="3" id="KW-1185">Reference proteome</keyword>
<evidence type="ECO:0000313" key="2">
    <source>
        <dbReference type="EMBL" id="KAE8165949.1"/>
    </source>
</evidence>
<evidence type="ECO:0000313" key="3">
    <source>
        <dbReference type="Proteomes" id="UP000326950"/>
    </source>
</evidence>